<sequence length="113" mass="12428">MFVLERLCGYAVWRLAALGRGRCPRACRPFFLWALTEMGNTGIVVFPRHGSDSPPHLSTTLVLQKRMAAHDTPHGFHCSATNIELRTGAEAGYMAHAFTATKVMSMDPVPPCN</sequence>
<dbReference type="AlphaFoldDB" id="A0A7S4FUY5"/>
<proteinExistence type="predicted"/>
<evidence type="ECO:0000313" key="1">
    <source>
        <dbReference type="EMBL" id="CAE0816002.1"/>
    </source>
</evidence>
<reference evidence="1" key="1">
    <citation type="submission" date="2021-01" db="EMBL/GenBank/DDBJ databases">
        <authorList>
            <person name="Corre E."/>
            <person name="Pelletier E."/>
            <person name="Niang G."/>
            <person name="Scheremetjew M."/>
            <person name="Finn R."/>
            <person name="Kale V."/>
            <person name="Holt S."/>
            <person name="Cochrane G."/>
            <person name="Meng A."/>
            <person name="Brown T."/>
            <person name="Cohen L."/>
        </authorList>
    </citation>
    <scope>NUCLEOTIDE SEQUENCE</scope>
    <source>
        <strain evidence="1">CCMP1594</strain>
    </source>
</reference>
<organism evidence="1">
    <name type="scientific">Eutreptiella gymnastica</name>
    <dbReference type="NCBI Taxonomy" id="73025"/>
    <lineage>
        <taxon>Eukaryota</taxon>
        <taxon>Discoba</taxon>
        <taxon>Euglenozoa</taxon>
        <taxon>Euglenida</taxon>
        <taxon>Spirocuta</taxon>
        <taxon>Euglenophyceae</taxon>
        <taxon>Eutreptiales</taxon>
        <taxon>Eutreptiaceae</taxon>
        <taxon>Eutreptiella</taxon>
    </lineage>
</organism>
<name>A0A7S4FUY5_9EUGL</name>
<gene>
    <name evidence="1" type="ORF">EGYM00163_LOCUS27161</name>
</gene>
<dbReference type="EMBL" id="HBJA01077499">
    <property type="protein sequence ID" value="CAE0816002.1"/>
    <property type="molecule type" value="Transcribed_RNA"/>
</dbReference>
<accession>A0A7S4FUY5</accession>
<protein>
    <submittedName>
        <fullName evidence="1">Uncharacterized protein</fullName>
    </submittedName>
</protein>